<protein>
    <submittedName>
        <fullName evidence="1">Sporulation protein</fullName>
    </submittedName>
</protein>
<sequence>MLYLRESLGNHTDDQIAMQLYQKLKSNRYTDELAFCENLTDPELTYLNQLLEHEMDYATQANDATRLVQLNGIYEILL</sequence>
<dbReference type="Proteomes" id="UP001275315">
    <property type="component" value="Unassembled WGS sequence"/>
</dbReference>
<proteinExistence type="predicted"/>
<dbReference type="Pfam" id="PF17334">
    <property type="entry name" value="CsgA"/>
    <property type="match status" value="1"/>
</dbReference>
<accession>A0ABU5CPH8</accession>
<dbReference type="InterPro" id="IPR020255">
    <property type="entry name" value="CsgA"/>
</dbReference>
<organism evidence="1 2">
    <name type="scientific">Paracerasibacillus soli</name>
    <dbReference type="NCBI Taxonomy" id="480284"/>
    <lineage>
        <taxon>Bacteria</taxon>
        <taxon>Bacillati</taxon>
        <taxon>Bacillota</taxon>
        <taxon>Bacilli</taxon>
        <taxon>Bacillales</taxon>
        <taxon>Bacillaceae</taxon>
        <taxon>Paracerasibacillus</taxon>
    </lineage>
</organism>
<dbReference type="EMBL" id="JAWDIQ010000001">
    <property type="protein sequence ID" value="MDY0407742.1"/>
    <property type="molecule type" value="Genomic_DNA"/>
</dbReference>
<dbReference type="RefSeq" id="WP_320378529.1">
    <property type="nucleotide sequence ID" value="NZ_JAWDIQ010000001.1"/>
</dbReference>
<keyword evidence="2" id="KW-1185">Reference proteome</keyword>
<reference evidence="1 2" key="1">
    <citation type="submission" date="2023-10" db="EMBL/GenBank/DDBJ databases">
        <title>Virgibacillus soli CC-YMP-6 genome.</title>
        <authorList>
            <person name="Miliotis G."/>
            <person name="Sengupta P."/>
            <person name="Hameed A."/>
            <person name="Chuvochina M."/>
            <person name="Mcdonagh F."/>
            <person name="Simpson A.C."/>
            <person name="Singh N.K."/>
            <person name="Rekha P.D."/>
            <person name="Raman K."/>
            <person name="Hugenholtz P."/>
            <person name="Venkateswaran K."/>
        </authorList>
    </citation>
    <scope>NUCLEOTIDE SEQUENCE [LARGE SCALE GENOMIC DNA]</scope>
    <source>
        <strain evidence="1 2">CC-YMP-6</strain>
    </source>
</reference>
<evidence type="ECO:0000313" key="1">
    <source>
        <dbReference type="EMBL" id="MDY0407742.1"/>
    </source>
</evidence>
<comment type="caution">
    <text evidence="1">The sequence shown here is derived from an EMBL/GenBank/DDBJ whole genome shotgun (WGS) entry which is preliminary data.</text>
</comment>
<name>A0ABU5CPH8_9BACI</name>
<gene>
    <name evidence="1" type="ORF">RWD45_02835</name>
</gene>
<evidence type="ECO:0000313" key="2">
    <source>
        <dbReference type="Proteomes" id="UP001275315"/>
    </source>
</evidence>